<dbReference type="InterPro" id="IPR008523">
    <property type="entry name" value="DUF805"/>
</dbReference>
<proteinExistence type="predicted"/>
<keyword evidence="2" id="KW-0472">Membrane</keyword>
<feature type="transmembrane region" description="Helical" evidence="2">
    <location>
        <begin position="26"/>
        <end position="43"/>
    </location>
</feature>
<feature type="compositionally biased region" description="Low complexity" evidence="1">
    <location>
        <begin position="129"/>
        <end position="139"/>
    </location>
</feature>
<keyword evidence="2" id="KW-0812">Transmembrane</keyword>
<evidence type="ECO:0000256" key="1">
    <source>
        <dbReference type="SAM" id="MobiDB-lite"/>
    </source>
</evidence>
<accession>A0A644YBJ7</accession>
<evidence type="ECO:0000313" key="3">
    <source>
        <dbReference type="EMBL" id="MPM25992.1"/>
    </source>
</evidence>
<keyword evidence="2" id="KW-1133">Transmembrane helix</keyword>
<dbReference type="PANTHER" id="PTHR34980:SF2">
    <property type="entry name" value="INNER MEMBRANE PROTEIN YHAH-RELATED"/>
    <property type="match status" value="1"/>
</dbReference>
<evidence type="ECO:0008006" key="4">
    <source>
        <dbReference type="Google" id="ProtNLM"/>
    </source>
</evidence>
<feature type="region of interest" description="Disordered" evidence="1">
    <location>
        <begin position="129"/>
        <end position="152"/>
    </location>
</feature>
<protein>
    <recommendedName>
        <fullName evidence="4">Inner membrane protein YhaH</fullName>
    </recommendedName>
</protein>
<evidence type="ECO:0000256" key="2">
    <source>
        <dbReference type="SAM" id="Phobius"/>
    </source>
</evidence>
<name>A0A644YBJ7_9ZZZZ</name>
<reference evidence="3" key="1">
    <citation type="submission" date="2019-08" db="EMBL/GenBank/DDBJ databases">
        <authorList>
            <person name="Kucharzyk K."/>
            <person name="Murdoch R.W."/>
            <person name="Higgins S."/>
            <person name="Loffler F."/>
        </authorList>
    </citation>
    <scope>NUCLEOTIDE SEQUENCE</scope>
</reference>
<dbReference type="PANTHER" id="PTHR34980">
    <property type="entry name" value="INNER MEMBRANE PROTEIN-RELATED-RELATED"/>
    <property type="match status" value="1"/>
</dbReference>
<gene>
    <name evidence="3" type="ORF">SDC9_72493</name>
</gene>
<organism evidence="3">
    <name type="scientific">bioreactor metagenome</name>
    <dbReference type="NCBI Taxonomy" id="1076179"/>
    <lineage>
        <taxon>unclassified sequences</taxon>
        <taxon>metagenomes</taxon>
        <taxon>ecological metagenomes</taxon>
    </lineage>
</organism>
<dbReference type="GO" id="GO:0005886">
    <property type="term" value="C:plasma membrane"/>
    <property type="evidence" value="ECO:0007669"/>
    <property type="project" value="TreeGrafter"/>
</dbReference>
<dbReference type="AlphaFoldDB" id="A0A644YBJ7"/>
<dbReference type="Pfam" id="PF05656">
    <property type="entry name" value="DUF805"/>
    <property type="match status" value="1"/>
</dbReference>
<sequence>MAFLDAIKTCFRKYVVFSGRATRAEFWYFVLFTFIVSLIAAGLDNALGLTPEGAVTGILSSLAGLALLLPSLAVTVRRLHDVNRSGWWILLALVLVIGDLFLIFAFYIKKSVAGANRFGPDPLVATRPTTAPAPVTAPAGYTDGQLTGTPEA</sequence>
<comment type="caution">
    <text evidence="3">The sequence shown here is derived from an EMBL/GenBank/DDBJ whole genome shotgun (WGS) entry which is preliminary data.</text>
</comment>
<dbReference type="EMBL" id="VSSQ01004625">
    <property type="protein sequence ID" value="MPM25992.1"/>
    <property type="molecule type" value="Genomic_DNA"/>
</dbReference>
<feature type="transmembrane region" description="Helical" evidence="2">
    <location>
        <begin position="55"/>
        <end position="74"/>
    </location>
</feature>
<feature type="transmembrane region" description="Helical" evidence="2">
    <location>
        <begin position="86"/>
        <end position="108"/>
    </location>
</feature>